<dbReference type="Proteomes" id="UP000182229">
    <property type="component" value="Unassembled WGS sequence"/>
</dbReference>
<gene>
    <name evidence="4" type="ORF">BON30_35010</name>
</gene>
<dbReference type="SUPFAM" id="SSF48452">
    <property type="entry name" value="TPR-like"/>
    <property type="match status" value="1"/>
</dbReference>
<comment type="caution">
    <text evidence="4">The sequence shown here is derived from an EMBL/GenBank/DDBJ whole genome shotgun (WGS) entry which is preliminary data.</text>
</comment>
<feature type="repeat" description="TPR" evidence="3">
    <location>
        <begin position="25"/>
        <end position="58"/>
    </location>
</feature>
<reference evidence="4 5" key="2">
    <citation type="submission" date="2016-12" db="EMBL/GenBank/DDBJ databases">
        <title>Draft Genome Sequence of Cystobacter ferrugineus Strain Cbfe23.</title>
        <authorList>
            <person name="Akbar S."/>
            <person name="Dowd S.E."/>
            <person name="Stevens D.C."/>
        </authorList>
    </citation>
    <scope>NUCLEOTIDE SEQUENCE [LARGE SCALE GENOMIC DNA]</scope>
    <source>
        <strain evidence="4 5">Cbfe23</strain>
    </source>
</reference>
<sequence length="82" mass="9071">MGRSARVPEAIEFFKLNVEMFPTAANCYDSLGEAYAASGDKALAIQNYRRSLELNPKNANAEKVLERLEQPTAPKPGSREMP</sequence>
<reference evidence="5" key="1">
    <citation type="submission" date="2016-11" db="EMBL/GenBank/DDBJ databases">
        <authorList>
            <person name="Shukria A."/>
            <person name="Stevens D.C."/>
        </authorList>
    </citation>
    <scope>NUCLEOTIDE SEQUENCE [LARGE SCALE GENOMIC DNA]</scope>
    <source>
        <strain evidence="5">Cbfe23</strain>
    </source>
</reference>
<dbReference type="OrthoDB" id="5487213at2"/>
<dbReference type="STRING" id="83449.BON30_35010"/>
<keyword evidence="5" id="KW-1185">Reference proteome</keyword>
<dbReference type="EMBL" id="MPIN01000012">
    <property type="protein sequence ID" value="OJH35845.1"/>
    <property type="molecule type" value="Genomic_DNA"/>
</dbReference>
<evidence type="ECO:0000256" key="1">
    <source>
        <dbReference type="ARBA" id="ARBA00022737"/>
    </source>
</evidence>
<dbReference type="RefSeq" id="WP_143177885.1">
    <property type="nucleotide sequence ID" value="NZ_MPIN01000012.1"/>
</dbReference>
<evidence type="ECO:0008006" key="6">
    <source>
        <dbReference type="Google" id="ProtNLM"/>
    </source>
</evidence>
<dbReference type="SMART" id="SM00028">
    <property type="entry name" value="TPR"/>
    <property type="match status" value="1"/>
</dbReference>
<name>A0A1L9B0R0_9BACT</name>
<keyword evidence="1" id="KW-0677">Repeat</keyword>
<keyword evidence="2 3" id="KW-0802">TPR repeat</keyword>
<dbReference type="InterPro" id="IPR019734">
    <property type="entry name" value="TPR_rpt"/>
</dbReference>
<proteinExistence type="predicted"/>
<evidence type="ECO:0000256" key="3">
    <source>
        <dbReference type="PROSITE-ProRule" id="PRU00339"/>
    </source>
</evidence>
<dbReference type="Pfam" id="PF07719">
    <property type="entry name" value="TPR_2"/>
    <property type="match status" value="1"/>
</dbReference>
<dbReference type="PROSITE" id="PS50293">
    <property type="entry name" value="TPR_REGION"/>
    <property type="match status" value="1"/>
</dbReference>
<dbReference type="InterPro" id="IPR011990">
    <property type="entry name" value="TPR-like_helical_dom_sf"/>
</dbReference>
<dbReference type="AlphaFoldDB" id="A0A1L9B0R0"/>
<evidence type="ECO:0000256" key="2">
    <source>
        <dbReference type="ARBA" id="ARBA00022803"/>
    </source>
</evidence>
<evidence type="ECO:0000313" key="5">
    <source>
        <dbReference type="Proteomes" id="UP000182229"/>
    </source>
</evidence>
<accession>A0A1L9B0R0</accession>
<dbReference type="Gene3D" id="1.25.40.10">
    <property type="entry name" value="Tetratricopeptide repeat domain"/>
    <property type="match status" value="1"/>
</dbReference>
<protein>
    <recommendedName>
        <fullName evidence="6">Tetratricopeptide repeat protein</fullName>
    </recommendedName>
</protein>
<dbReference type="PROSITE" id="PS50005">
    <property type="entry name" value="TPR"/>
    <property type="match status" value="1"/>
</dbReference>
<organism evidence="4 5">
    <name type="scientific">Cystobacter ferrugineus</name>
    <dbReference type="NCBI Taxonomy" id="83449"/>
    <lineage>
        <taxon>Bacteria</taxon>
        <taxon>Pseudomonadati</taxon>
        <taxon>Myxococcota</taxon>
        <taxon>Myxococcia</taxon>
        <taxon>Myxococcales</taxon>
        <taxon>Cystobacterineae</taxon>
        <taxon>Archangiaceae</taxon>
        <taxon>Cystobacter</taxon>
    </lineage>
</organism>
<dbReference type="InterPro" id="IPR013105">
    <property type="entry name" value="TPR_2"/>
</dbReference>
<evidence type="ECO:0000313" key="4">
    <source>
        <dbReference type="EMBL" id="OJH35845.1"/>
    </source>
</evidence>